<dbReference type="Gene3D" id="3.40.50.1360">
    <property type="match status" value="1"/>
</dbReference>
<dbReference type="HAMAP" id="MF_00170">
    <property type="entry name" value="Rib_5P_isom_A"/>
    <property type="match status" value="1"/>
</dbReference>
<dbReference type="SUPFAM" id="SSF75445">
    <property type="entry name" value="D-ribose-5-phosphate isomerase (RpiA), lid domain"/>
    <property type="match status" value="1"/>
</dbReference>
<proteinExistence type="inferred from homology"/>
<dbReference type="EC" id="5.3.1.6" evidence="3"/>
<dbReference type="InterPro" id="IPR004788">
    <property type="entry name" value="Ribose5P_isomerase_type_A"/>
</dbReference>
<comment type="catalytic activity">
    <reaction evidence="1 3">
        <text>aldehydo-D-ribose 5-phosphate = D-ribulose 5-phosphate</text>
        <dbReference type="Rhea" id="RHEA:14657"/>
        <dbReference type="ChEBI" id="CHEBI:58121"/>
        <dbReference type="ChEBI" id="CHEBI:58273"/>
        <dbReference type="EC" id="5.3.1.6"/>
    </reaction>
</comment>
<dbReference type="InterPro" id="IPR037171">
    <property type="entry name" value="NagB/RpiA_transferase-like"/>
</dbReference>
<reference evidence="4 5" key="1">
    <citation type="submission" date="2014-03" db="EMBL/GenBank/DDBJ databases">
        <authorList>
            <person name="Urmite Genomes U."/>
        </authorList>
    </citation>
    <scope>NUCLEOTIDE SEQUENCE [LARGE SCALE GENOMIC DNA]</scope>
    <source>
        <strain evidence="4 5">Vm-5</strain>
    </source>
</reference>
<dbReference type="InterPro" id="IPR020672">
    <property type="entry name" value="Ribose5P_isomerase_typA_subgr"/>
</dbReference>
<dbReference type="AlphaFoldDB" id="A0A024Q6K2"/>
<reference evidence="5" key="2">
    <citation type="submission" date="2014-05" db="EMBL/GenBank/DDBJ databases">
        <title>Draft genome sequence of Virgibacillus massiliensis Vm-5.</title>
        <authorList>
            <person name="Khelaifia S."/>
            <person name="Croce O."/>
            <person name="Lagier J.C."/>
            <person name="Raoult D."/>
        </authorList>
    </citation>
    <scope>NUCLEOTIDE SEQUENCE [LARGE SCALE GENOMIC DNA]</scope>
    <source>
        <strain evidence="5">Vm-5</strain>
    </source>
</reference>
<gene>
    <name evidence="3 4" type="primary">rpiA</name>
    <name evidence="4" type="ORF">BN990_00371</name>
</gene>
<dbReference type="eggNOG" id="COG0120">
    <property type="taxonomic scope" value="Bacteria"/>
</dbReference>
<evidence type="ECO:0000256" key="1">
    <source>
        <dbReference type="ARBA" id="ARBA00001713"/>
    </source>
</evidence>
<organism evidence="4 5">
    <name type="scientific">Virgibacillus massiliensis</name>
    <dbReference type="NCBI Taxonomy" id="1462526"/>
    <lineage>
        <taxon>Bacteria</taxon>
        <taxon>Bacillati</taxon>
        <taxon>Bacillota</taxon>
        <taxon>Bacilli</taxon>
        <taxon>Bacillales</taxon>
        <taxon>Bacillaceae</taxon>
        <taxon>Virgibacillus</taxon>
    </lineage>
</organism>
<evidence type="ECO:0000256" key="3">
    <source>
        <dbReference type="HAMAP-Rule" id="MF_00170"/>
    </source>
</evidence>
<keyword evidence="2 3" id="KW-0413">Isomerase</keyword>
<dbReference type="EMBL" id="CCDP010000001">
    <property type="protein sequence ID" value="CDQ38104.1"/>
    <property type="molecule type" value="Genomic_DNA"/>
</dbReference>
<evidence type="ECO:0000313" key="4">
    <source>
        <dbReference type="EMBL" id="CDQ38104.1"/>
    </source>
</evidence>
<dbReference type="CDD" id="cd01398">
    <property type="entry name" value="RPI_A"/>
    <property type="match status" value="1"/>
</dbReference>
<dbReference type="SUPFAM" id="SSF100950">
    <property type="entry name" value="NagB/RpiA/CoA transferase-like"/>
    <property type="match status" value="1"/>
</dbReference>
<dbReference type="Proteomes" id="UP000028875">
    <property type="component" value="Unassembled WGS sequence"/>
</dbReference>
<dbReference type="UniPathway" id="UPA00115">
    <property type="reaction ID" value="UER00412"/>
</dbReference>
<dbReference type="STRING" id="1462526.BN990_00371"/>
<dbReference type="Gene3D" id="3.30.70.260">
    <property type="match status" value="1"/>
</dbReference>
<dbReference type="PANTHER" id="PTHR11934:SF0">
    <property type="entry name" value="RIBOSE-5-PHOSPHATE ISOMERASE"/>
    <property type="match status" value="1"/>
</dbReference>
<dbReference type="NCBIfam" id="NF001924">
    <property type="entry name" value="PRK00702.1"/>
    <property type="match status" value="1"/>
</dbReference>
<protein>
    <recommendedName>
        <fullName evidence="3">Ribose-5-phosphate isomerase A</fullName>
        <ecNumber evidence="3">5.3.1.6</ecNumber>
    </recommendedName>
    <alternativeName>
        <fullName evidence="3">Phosphoriboisomerase A</fullName>
        <shortName evidence="3">PRI</shortName>
    </alternativeName>
</protein>
<accession>A0A024Q6K2</accession>
<dbReference type="FunFam" id="3.40.50.1360:FF:000001">
    <property type="entry name" value="Ribose-5-phosphate isomerase A"/>
    <property type="match status" value="1"/>
</dbReference>
<comment type="pathway">
    <text evidence="3">Carbohydrate degradation; pentose phosphate pathway; D-ribose 5-phosphate from D-ribulose 5-phosphate (non-oxidative stage): step 1/1.</text>
</comment>
<feature type="binding site" evidence="3">
    <location>
        <begin position="97"/>
        <end position="100"/>
    </location>
    <ligand>
        <name>substrate</name>
    </ligand>
</feature>
<sequence length="228" mass="24600">MDYSVINKRAAGAAAVDYIVSGMTVGLGSGSTVDYMLDKLAEKVKEGLKVQGVPTSKKTEKLAKHLGIPIVDFATITKVDLAIDGADEVDPSFHLIKGGGGSLVREKIVDANAQQLIIIIDETKKVPQLGTYPLPIEIVPFGWQKTAEAIAAFGVEPKLRKLSEQDVFVSDNGNYILDCPFKLIEDPHSLHQQLKQLVGVIETGLFTSMADIVIAGEEGKVEKLTKEK</sequence>
<name>A0A024Q6K2_9BACI</name>
<dbReference type="RefSeq" id="WP_021290022.1">
    <property type="nucleotide sequence ID" value="NZ_BNER01000001.1"/>
</dbReference>
<dbReference type="GO" id="GO:0004751">
    <property type="term" value="F:ribose-5-phosphate isomerase activity"/>
    <property type="evidence" value="ECO:0007669"/>
    <property type="project" value="UniProtKB-UniRule"/>
</dbReference>
<dbReference type="GO" id="GO:0006014">
    <property type="term" value="P:D-ribose metabolic process"/>
    <property type="evidence" value="ECO:0007669"/>
    <property type="project" value="TreeGrafter"/>
</dbReference>
<keyword evidence="5" id="KW-1185">Reference proteome</keyword>
<dbReference type="GO" id="GO:0005829">
    <property type="term" value="C:cytosol"/>
    <property type="evidence" value="ECO:0007669"/>
    <property type="project" value="TreeGrafter"/>
</dbReference>
<evidence type="ECO:0000313" key="5">
    <source>
        <dbReference type="Proteomes" id="UP000028875"/>
    </source>
</evidence>
<feature type="binding site" evidence="3">
    <location>
        <position position="124"/>
    </location>
    <ligand>
        <name>substrate</name>
    </ligand>
</feature>
<evidence type="ECO:0000256" key="2">
    <source>
        <dbReference type="ARBA" id="ARBA00023235"/>
    </source>
</evidence>
<comment type="subunit">
    <text evidence="3">Homodimer.</text>
</comment>
<feature type="binding site" evidence="3">
    <location>
        <begin position="29"/>
        <end position="32"/>
    </location>
    <ligand>
        <name>substrate</name>
    </ligand>
</feature>
<comment type="similarity">
    <text evidence="3">Belongs to the ribose 5-phosphate isomerase family.</text>
</comment>
<dbReference type="OrthoDB" id="5870696at2"/>
<dbReference type="GO" id="GO:0009052">
    <property type="term" value="P:pentose-phosphate shunt, non-oxidative branch"/>
    <property type="evidence" value="ECO:0007669"/>
    <property type="project" value="UniProtKB-UniRule"/>
</dbReference>
<dbReference type="PANTHER" id="PTHR11934">
    <property type="entry name" value="RIBOSE-5-PHOSPHATE ISOMERASE"/>
    <property type="match status" value="1"/>
</dbReference>
<comment type="caution">
    <text evidence="4">The sequence shown here is derived from an EMBL/GenBank/DDBJ whole genome shotgun (WGS) entry which is preliminary data.</text>
</comment>
<dbReference type="NCBIfam" id="TIGR00021">
    <property type="entry name" value="rpiA"/>
    <property type="match status" value="1"/>
</dbReference>
<comment type="function">
    <text evidence="3">Catalyzes the reversible conversion of ribose-5-phosphate to ribulose 5-phosphate.</text>
</comment>
<feature type="active site" description="Proton acceptor" evidence="3">
    <location>
        <position position="106"/>
    </location>
</feature>
<feature type="binding site" evidence="3">
    <location>
        <begin position="84"/>
        <end position="87"/>
    </location>
    <ligand>
        <name>substrate</name>
    </ligand>
</feature>
<dbReference type="Pfam" id="PF06026">
    <property type="entry name" value="Rib_5-P_isom_A"/>
    <property type="match status" value="1"/>
</dbReference>